<protein>
    <submittedName>
        <fullName evidence="3">Type II toxin-antitoxin system RelE/ParE family toxin</fullName>
    </submittedName>
</protein>
<evidence type="ECO:0000256" key="2">
    <source>
        <dbReference type="ARBA" id="ARBA00022649"/>
    </source>
</evidence>
<dbReference type="InterPro" id="IPR051803">
    <property type="entry name" value="TA_system_RelE-like_toxin"/>
</dbReference>
<evidence type="ECO:0000256" key="1">
    <source>
        <dbReference type="ARBA" id="ARBA00006226"/>
    </source>
</evidence>
<evidence type="ECO:0000313" key="4">
    <source>
        <dbReference type="Proteomes" id="UP001480955"/>
    </source>
</evidence>
<dbReference type="PANTHER" id="PTHR33755">
    <property type="entry name" value="TOXIN PARE1-RELATED"/>
    <property type="match status" value="1"/>
</dbReference>
<dbReference type="InterPro" id="IPR007712">
    <property type="entry name" value="RelE/ParE_toxin"/>
</dbReference>
<dbReference type="Pfam" id="PF05016">
    <property type="entry name" value="ParE_toxin"/>
    <property type="match status" value="1"/>
</dbReference>
<dbReference type="InterPro" id="IPR035093">
    <property type="entry name" value="RelE/ParE_toxin_dom_sf"/>
</dbReference>
<reference evidence="3 4" key="1">
    <citation type="submission" date="2024-06" db="EMBL/GenBank/DDBJ databases">
        <authorList>
            <person name="Campbell A.G."/>
        </authorList>
    </citation>
    <scope>NUCLEOTIDE SEQUENCE [LARGE SCALE GENOMIC DNA]</scope>
    <source>
        <strain evidence="3 4">EM12</strain>
    </source>
</reference>
<keyword evidence="4" id="KW-1185">Reference proteome</keyword>
<evidence type="ECO:0000313" key="3">
    <source>
        <dbReference type="EMBL" id="MER2251872.1"/>
    </source>
</evidence>
<name>A0ABV1QR30_9HYPH</name>
<proteinExistence type="inferred from homology"/>
<gene>
    <name evidence="3" type="ORF">ABS772_18295</name>
</gene>
<dbReference type="Gene3D" id="3.30.2310.20">
    <property type="entry name" value="RelE-like"/>
    <property type="match status" value="1"/>
</dbReference>
<dbReference type="PANTHER" id="PTHR33755:SF6">
    <property type="entry name" value="PLASMID STABILIZATION SYSTEM PROTEIN"/>
    <property type="match status" value="1"/>
</dbReference>
<dbReference type="Proteomes" id="UP001480955">
    <property type="component" value="Unassembled WGS sequence"/>
</dbReference>
<dbReference type="EMBL" id="JBELQE010000091">
    <property type="protein sequence ID" value="MER2251872.1"/>
    <property type="molecule type" value="Genomic_DNA"/>
</dbReference>
<sequence length="98" mass="11179">MRPVVISRRARADLRSIADYIAADNPSRAVSFVAELRERCRSLSETPMQGRPAPEIAPDVRILVFRSYLILHRLRDDAVLIDRVLHSARYRSGLPPNE</sequence>
<comment type="similarity">
    <text evidence="1">Belongs to the RelE toxin family.</text>
</comment>
<accession>A0ABV1QR30</accession>
<organism evidence="3 4">
    <name type="scientific">Methylorubrum podarium</name>
    <dbReference type="NCBI Taxonomy" id="200476"/>
    <lineage>
        <taxon>Bacteria</taxon>
        <taxon>Pseudomonadati</taxon>
        <taxon>Pseudomonadota</taxon>
        <taxon>Alphaproteobacteria</taxon>
        <taxon>Hyphomicrobiales</taxon>
        <taxon>Methylobacteriaceae</taxon>
        <taxon>Methylorubrum</taxon>
    </lineage>
</organism>
<comment type="caution">
    <text evidence="3">The sequence shown here is derived from an EMBL/GenBank/DDBJ whole genome shotgun (WGS) entry which is preliminary data.</text>
</comment>
<keyword evidence="2" id="KW-1277">Toxin-antitoxin system</keyword>